<accession>A0AAE3ES92</accession>
<organism evidence="1 2">
    <name type="scientific">Wocania arenilitoris</name>
    <dbReference type="NCBI Taxonomy" id="2044858"/>
    <lineage>
        <taxon>Bacteria</taxon>
        <taxon>Pseudomonadati</taxon>
        <taxon>Bacteroidota</taxon>
        <taxon>Flavobacteriia</taxon>
        <taxon>Flavobacteriales</taxon>
        <taxon>Flavobacteriaceae</taxon>
        <taxon>Wocania</taxon>
    </lineage>
</organism>
<comment type="caution">
    <text evidence="1">The sequence shown here is derived from an EMBL/GenBank/DDBJ whole genome shotgun (WGS) entry which is preliminary data.</text>
</comment>
<dbReference type="EMBL" id="JAKKDU010000018">
    <property type="protein sequence ID" value="MCF7569404.1"/>
    <property type="molecule type" value="Genomic_DNA"/>
</dbReference>
<dbReference type="Proteomes" id="UP001199795">
    <property type="component" value="Unassembled WGS sequence"/>
</dbReference>
<dbReference type="RefSeq" id="WP_237240747.1">
    <property type="nucleotide sequence ID" value="NZ_JAKKDU010000018.1"/>
</dbReference>
<evidence type="ECO:0000313" key="2">
    <source>
        <dbReference type="Proteomes" id="UP001199795"/>
    </source>
</evidence>
<dbReference type="AlphaFoldDB" id="A0AAE3ES92"/>
<protein>
    <submittedName>
        <fullName evidence="1">Uncharacterized protein</fullName>
    </submittedName>
</protein>
<gene>
    <name evidence="1" type="ORF">L3X37_13700</name>
</gene>
<reference evidence="1" key="1">
    <citation type="submission" date="2022-01" db="EMBL/GenBank/DDBJ databases">
        <title>Draft genome sequence of Sabulilitoribacter arenilitoris KCTC 52401.</title>
        <authorList>
            <person name="Oh J.-S."/>
        </authorList>
    </citation>
    <scope>NUCLEOTIDE SEQUENCE</scope>
    <source>
        <strain evidence="1">HMF6543</strain>
    </source>
</reference>
<name>A0AAE3ES92_9FLAO</name>
<proteinExistence type="predicted"/>
<sequence length="78" mass="9040">MSSVTNPLCDSCNRLRLTANGQLKNYLLSSSESDFINDASFRKIYCTYNSESCTSQIESTWWYGYFRKTTRAQTTQQQ</sequence>
<evidence type="ECO:0000313" key="1">
    <source>
        <dbReference type="EMBL" id="MCF7569404.1"/>
    </source>
</evidence>
<keyword evidence="2" id="KW-1185">Reference proteome</keyword>